<evidence type="ECO:0000313" key="3">
    <source>
        <dbReference type="Proteomes" id="UP000569914"/>
    </source>
</evidence>
<dbReference type="PANTHER" id="PTHR38011:SF12">
    <property type="entry name" value="BIFUNCTIONAL DEAMINASE-REDUCTASE DOMAIN PROTEIN"/>
    <property type="match status" value="1"/>
</dbReference>
<reference evidence="2 3" key="1">
    <citation type="submission" date="2020-07" db="EMBL/GenBank/DDBJ databases">
        <title>Sequencing the genomes of 1000 actinobacteria strains.</title>
        <authorList>
            <person name="Klenk H.-P."/>
        </authorList>
    </citation>
    <scope>NUCLEOTIDE SEQUENCE [LARGE SCALE GENOMIC DNA]</scope>
    <source>
        <strain evidence="2 3">DSM 22083</strain>
    </source>
</reference>
<gene>
    <name evidence="2" type="ORF">BKA15_005440</name>
</gene>
<organism evidence="2 3">
    <name type="scientific">Microlunatus parietis</name>
    <dbReference type="NCBI Taxonomy" id="682979"/>
    <lineage>
        <taxon>Bacteria</taxon>
        <taxon>Bacillati</taxon>
        <taxon>Actinomycetota</taxon>
        <taxon>Actinomycetes</taxon>
        <taxon>Propionibacteriales</taxon>
        <taxon>Propionibacteriaceae</taxon>
        <taxon>Microlunatus</taxon>
    </lineage>
</organism>
<proteinExistence type="predicted"/>
<dbReference type="InterPro" id="IPR002734">
    <property type="entry name" value="RibDG_C"/>
</dbReference>
<dbReference type="Proteomes" id="UP000569914">
    <property type="component" value="Unassembled WGS sequence"/>
</dbReference>
<dbReference type="GO" id="GO:0008703">
    <property type="term" value="F:5-amino-6-(5-phosphoribosylamino)uracil reductase activity"/>
    <property type="evidence" value="ECO:0007669"/>
    <property type="project" value="InterPro"/>
</dbReference>
<name>A0A7Y9IBZ4_9ACTN</name>
<dbReference type="AlphaFoldDB" id="A0A7Y9IBZ4"/>
<dbReference type="InterPro" id="IPR024072">
    <property type="entry name" value="DHFR-like_dom_sf"/>
</dbReference>
<dbReference type="EMBL" id="JACCBU010000001">
    <property type="protein sequence ID" value="NYE74111.1"/>
    <property type="molecule type" value="Genomic_DNA"/>
</dbReference>
<dbReference type="Gene3D" id="3.40.430.10">
    <property type="entry name" value="Dihydrofolate Reductase, subunit A"/>
    <property type="match status" value="1"/>
</dbReference>
<comment type="caution">
    <text evidence="2">The sequence shown here is derived from an EMBL/GenBank/DDBJ whole genome shotgun (WGS) entry which is preliminary data.</text>
</comment>
<accession>A0A7Y9IBZ4</accession>
<evidence type="ECO:0000313" key="2">
    <source>
        <dbReference type="EMBL" id="NYE74111.1"/>
    </source>
</evidence>
<protein>
    <submittedName>
        <fullName evidence="2">Dihydrofolate reductase</fullName>
    </submittedName>
</protein>
<dbReference type="InterPro" id="IPR050765">
    <property type="entry name" value="Riboflavin_Biosynth_HTPR"/>
</dbReference>
<keyword evidence="3" id="KW-1185">Reference proteome</keyword>
<dbReference type="Pfam" id="PF01872">
    <property type="entry name" value="RibD_C"/>
    <property type="match status" value="1"/>
</dbReference>
<dbReference type="SUPFAM" id="SSF53597">
    <property type="entry name" value="Dihydrofolate reductase-like"/>
    <property type="match status" value="1"/>
</dbReference>
<evidence type="ECO:0000259" key="1">
    <source>
        <dbReference type="Pfam" id="PF01872"/>
    </source>
</evidence>
<feature type="domain" description="Bacterial bifunctional deaminase-reductase C-terminal" evidence="1">
    <location>
        <begin position="4"/>
        <end position="186"/>
    </location>
</feature>
<sequence>MGIVFAQMSVSVDGYAGHPEIEKTWEYLGRLTSWVHDLPTWRDRQGMTGGTPGPADDLVAEEFQAGAYVLGRNMFDFGEEPWGTNPPYRAPVFVVTHRPREVLHKEGGTSFHFVTDGLASAVEQAKAAAGDRSVGIYGGIGIIRQAIRDGLVDELHLHQVPVLLGEGIRLLDELGAEAKELVATRTVAIDGVNHLYFRFDRPS</sequence>
<dbReference type="PANTHER" id="PTHR38011">
    <property type="entry name" value="DIHYDROFOLATE REDUCTASE FAMILY PROTEIN (AFU_ORTHOLOGUE AFUA_8G06820)"/>
    <property type="match status" value="1"/>
</dbReference>
<dbReference type="RefSeq" id="WP_179756187.1">
    <property type="nucleotide sequence ID" value="NZ_JACCBU010000001.1"/>
</dbReference>
<dbReference type="GO" id="GO:0009231">
    <property type="term" value="P:riboflavin biosynthetic process"/>
    <property type="evidence" value="ECO:0007669"/>
    <property type="project" value="InterPro"/>
</dbReference>